<evidence type="ECO:0000313" key="2">
    <source>
        <dbReference type="EMBL" id="CAD5115524.1"/>
    </source>
</evidence>
<accession>A0A7I8VIK8</accession>
<sequence length="608" mass="68493">MNKFLWSIFIYAVVEISSLESATRPLKIQLDIVPHPAVIKGGAKRIIIIEAFEGSGLCRIESSEVNEVRFHGVTENFHISEPNKKVHRILVEAFDNGIASQKETFEILVICKEIGTDIIRTAQKEILIYESFDTFVSGDPHFVQTVFDEANKDRKLICYDVTGEAGDHIEILTQNSSKTIIKGELIDDNYMHLIKITYLDGNIISSTEGTKFSDGLFIDWSNRIEPQKIERDTHSIIYNGPSITIELKNMDDSIQNLNFTIKRLYHTLTGYFLDINFNHLVNYEGLGGLLGRIGNNKFVFFGTAEEAEDDTDSSKIAVNVNGQTMLSALQRGCSSQLLDIHIARPDPPILKRDGFGLSITVEALQGKGICRAKVSHPSEVILKGCIDKFPISRNGLVNNIIVEAVDSYKLERDKIITVHIECFDEVVRAYKTESVHFILQNKYPLSGGSQHFKQVVKDEKDKSLKMICYDINGREGDQILIIKLQDLDISIYGELMNEYFMKAIKVISPHGNITSDRTGTLSEDGFSMNLNAFYPTYEGIDGLLGRIGNNLFKFYKTVQEAKGRKAIISVNGNLSLTSVRHNISNCWYMEVNDALFPYRISHYLSSNV</sequence>
<protein>
    <submittedName>
        <fullName evidence="2">DgyrCDS4491</fullName>
    </submittedName>
</protein>
<feature type="signal peptide" evidence="1">
    <location>
        <begin position="1"/>
        <end position="21"/>
    </location>
</feature>
<dbReference type="EMBL" id="CAJFCJ010000006">
    <property type="protein sequence ID" value="CAD5115524.1"/>
    <property type="molecule type" value="Genomic_DNA"/>
</dbReference>
<keyword evidence="1" id="KW-0732">Signal</keyword>
<gene>
    <name evidence="2" type="ORF">DGYR_LOCUS4255</name>
</gene>
<feature type="chain" id="PRO_5029690136" evidence="1">
    <location>
        <begin position="22"/>
        <end position="608"/>
    </location>
</feature>
<comment type="caution">
    <text evidence="2">The sequence shown here is derived from an EMBL/GenBank/DDBJ whole genome shotgun (WGS) entry which is preliminary data.</text>
</comment>
<name>A0A7I8VIK8_9ANNE</name>
<organism evidence="2 3">
    <name type="scientific">Dimorphilus gyrociliatus</name>
    <dbReference type="NCBI Taxonomy" id="2664684"/>
    <lineage>
        <taxon>Eukaryota</taxon>
        <taxon>Metazoa</taxon>
        <taxon>Spiralia</taxon>
        <taxon>Lophotrochozoa</taxon>
        <taxon>Annelida</taxon>
        <taxon>Polychaeta</taxon>
        <taxon>Polychaeta incertae sedis</taxon>
        <taxon>Dinophilidae</taxon>
        <taxon>Dimorphilus</taxon>
    </lineage>
</organism>
<dbReference type="Proteomes" id="UP000549394">
    <property type="component" value="Unassembled WGS sequence"/>
</dbReference>
<dbReference type="AlphaFoldDB" id="A0A7I8VIK8"/>
<keyword evidence="3" id="KW-1185">Reference proteome</keyword>
<evidence type="ECO:0000313" key="3">
    <source>
        <dbReference type="Proteomes" id="UP000549394"/>
    </source>
</evidence>
<proteinExistence type="predicted"/>
<evidence type="ECO:0000256" key="1">
    <source>
        <dbReference type="SAM" id="SignalP"/>
    </source>
</evidence>
<reference evidence="2 3" key="1">
    <citation type="submission" date="2020-08" db="EMBL/GenBank/DDBJ databases">
        <authorList>
            <person name="Hejnol A."/>
        </authorList>
    </citation>
    <scope>NUCLEOTIDE SEQUENCE [LARGE SCALE GENOMIC DNA]</scope>
</reference>